<protein>
    <submittedName>
        <fullName evidence="1">Uncharacterized protein</fullName>
    </submittedName>
</protein>
<sequence length="72" mass="7853">MLKSLLELKNVSSLSKLDQRSINGGTPLIPFHCYGLPKHECGRNIGCQWDVSYCGFDVSHAVGLTGCNEEGQ</sequence>
<reference evidence="1 2" key="1">
    <citation type="journal article" date="2019" name="Int. J. Syst. Evol. Microbiol.">
        <title>The Global Catalogue of Microorganisms (GCM) 10K type strain sequencing project: providing services to taxonomists for standard genome sequencing and annotation.</title>
        <authorList>
            <consortium name="The Broad Institute Genomics Platform"/>
            <consortium name="The Broad Institute Genome Sequencing Center for Infectious Disease"/>
            <person name="Wu L."/>
            <person name="Ma J."/>
        </authorList>
    </citation>
    <scope>NUCLEOTIDE SEQUENCE [LARGE SCALE GENOMIC DNA]</scope>
    <source>
        <strain evidence="1 2">JCM 15974</strain>
    </source>
</reference>
<evidence type="ECO:0000313" key="1">
    <source>
        <dbReference type="EMBL" id="GAA0723499.1"/>
    </source>
</evidence>
<accession>A0ABN1IXP0</accession>
<comment type="caution">
    <text evidence="1">The sequence shown here is derived from an EMBL/GenBank/DDBJ whole genome shotgun (WGS) entry which is preliminary data.</text>
</comment>
<proteinExistence type="predicted"/>
<name>A0ABN1IXP0_9FLAO</name>
<keyword evidence="2" id="KW-1185">Reference proteome</keyword>
<dbReference type="EMBL" id="BAAAGE010000002">
    <property type="protein sequence ID" value="GAA0723499.1"/>
    <property type="molecule type" value="Genomic_DNA"/>
</dbReference>
<organism evidence="1 2">
    <name type="scientific">Aquimarina litoralis</name>
    <dbReference type="NCBI Taxonomy" id="584605"/>
    <lineage>
        <taxon>Bacteria</taxon>
        <taxon>Pseudomonadati</taxon>
        <taxon>Bacteroidota</taxon>
        <taxon>Flavobacteriia</taxon>
        <taxon>Flavobacteriales</taxon>
        <taxon>Flavobacteriaceae</taxon>
        <taxon>Aquimarina</taxon>
    </lineage>
</organism>
<gene>
    <name evidence="1" type="ORF">GCM10009430_27020</name>
</gene>
<dbReference type="RefSeq" id="WP_343912819.1">
    <property type="nucleotide sequence ID" value="NZ_BAAAGE010000002.1"/>
</dbReference>
<evidence type="ECO:0000313" key="2">
    <source>
        <dbReference type="Proteomes" id="UP001501758"/>
    </source>
</evidence>
<dbReference type="Proteomes" id="UP001501758">
    <property type="component" value="Unassembled WGS sequence"/>
</dbReference>